<evidence type="ECO:0000256" key="6">
    <source>
        <dbReference type="ARBA" id="ARBA00022842"/>
    </source>
</evidence>
<evidence type="ECO:0000256" key="4">
    <source>
        <dbReference type="ARBA" id="ARBA00022741"/>
    </source>
</evidence>
<organism evidence="13 14">
    <name type="scientific">Parazoarcus communis</name>
    <dbReference type="NCBI Taxonomy" id="41977"/>
    <lineage>
        <taxon>Bacteria</taxon>
        <taxon>Pseudomonadati</taxon>
        <taxon>Pseudomonadota</taxon>
        <taxon>Betaproteobacteria</taxon>
        <taxon>Rhodocyclales</taxon>
        <taxon>Zoogloeaceae</taxon>
        <taxon>Parazoarcus</taxon>
    </lineage>
</organism>
<dbReference type="RefSeq" id="WP_108972025.1">
    <property type="nucleotide sequence ID" value="NZ_CP022188.1"/>
</dbReference>
<keyword evidence="3" id="KW-0479">Metal-binding</keyword>
<evidence type="ECO:0000256" key="8">
    <source>
        <dbReference type="ARBA" id="ARBA00023118"/>
    </source>
</evidence>
<evidence type="ECO:0000256" key="11">
    <source>
        <dbReference type="SAM" id="MobiDB-lite"/>
    </source>
</evidence>
<dbReference type="GO" id="GO:0005524">
    <property type="term" value="F:ATP binding"/>
    <property type="evidence" value="ECO:0007669"/>
    <property type="project" value="UniProtKB-KW"/>
</dbReference>
<proteinExistence type="predicted"/>
<feature type="domain" description="Cyclic GMP-AMP synthase DncV-like nucleotidyltransferase" evidence="12">
    <location>
        <begin position="54"/>
        <end position="139"/>
    </location>
</feature>
<accession>A0A2U8H0L3</accession>
<dbReference type="GO" id="GO:0051607">
    <property type="term" value="P:defense response to virus"/>
    <property type="evidence" value="ECO:0007669"/>
    <property type="project" value="UniProtKB-KW"/>
</dbReference>
<gene>
    <name evidence="13" type="ORF">CEW87_06895</name>
</gene>
<dbReference type="OrthoDB" id="5569081at2"/>
<keyword evidence="2" id="KW-0548">Nucleotidyltransferase</keyword>
<feature type="compositionally biased region" description="Basic and acidic residues" evidence="11">
    <location>
        <begin position="26"/>
        <end position="43"/>
    </location>
</feature>
<dbReference type="GO" id="GO:0009117">
    <property type="term" value="P:nucleotide metabolic process"/>
    <property type="evidence" value="ECO:0007669"/>
    <property type="project" value="UniProtKB-KW"/>
</dbReference>
<keyword evidence="1" id="KW-0808">Transferase</keyword>
<dbReference type="InterPro" id="IPR048445">
    <property type="entry name" value="DncV-like_NTFase"/>
</dbReference>
<protein>
    <recommendedName>
        <fullName evidence="9">Cyclic GMP-AMP synthase</fullName>
    </recommendedName>
</protein>
<dbReference type="GO" id="GO:0046872">
    <property type="term" value="F:metal ion binding"/>
    <property type="evidence" value="ECO:0007669"/>
    <property type="project" value="UniProtKB-KW"/>
</dbReference>
<dbReference type="EMBL" id="CP022188">
    <property type="protein sequence ID" value="AWI79113.1"/>
    <property type="molecule type" value="Genomic_DNA"/>
</dbReference>
<evidence type="ECO:0000256" key="9">
    <source>
        <dbReference type="ARBA" id="ARBA00044145"/>
    </source>
</evidence>
<name>A0A2U8H0L3_9RHOO</name>
<evidence type="ECO:0000256" key="2">
    <source>
        <dbReference type="ARBA" id="ARBA00022695"/>
    </source>
</evidence>
<evidence type="ECO:0000256" key="1">
    <source>
        <dbReference type="ARBA" id="ARBA00022679"/>
    </source>
</evidence>
<dbReference type="Proteomes" id="UP000244902">
    <property type="component" value="Chromosome"/>
</dbReference>
<evidence type="ECO:0000256" key="3">
    <source>
        <dbReference type="ARBA" id="ARBA00022723"/>
    </source>
</evidence>
<evidence type="ECO:0000256" key="10">
    <source>
        <dbReference type="ARBA" id="ARBA00048304"/>
    </source>
</evidence>
<evidence type="ECO:0000313" key="13">
    <source>
        <dbReference type="EMBL" id="AWI79113.1"/>
    </source>
</evidence>
<sequence length="350" mass="39414">MTDINCDGDMTGYHRDEVTLALSQQKDMRGRRDNGRDRLRKGLDTAGKPQPREVHSQGSYQMRTMVQDPGNDYDIDDGAYFWSEDLKDDDGVELTPLEARQRVCDALKWDGRFKQEAEVKNNCVRQAYAAGYHIDVPVYRIVTEKDWAGNDVEKYELASGNSWLISDARAVTKWFNDQVGELNSGQADGSQMRRITKLTKKFARRVDWKASTTSGITISKLVVDHFVANAGRDDKALRQTWQMIHSALTLSTQVAHPHPIVTKNLAEQGDDQVTYFRDCLKAALDTLKVLDRDDCTRAMAREAWDSVFDTKFFSNRPDPDAANKGSSLGSIMTVTSVETARREDGGGRFG</sequence>
<evidence type="ECO:0000313" key="14">
    <source>
        <dbReference type="Proteomes" id="UP000244902"/>
    </source>
</evidence>
<dbReference type="GO" id="GO:0016779">
    <property type="term" value="F:nucleotidyltransferase activity"/>
    <property type="evidence" value="ECO:0007669"/>
    <property type="project" value="UniProtKB-KW"/>
</dbReference>
<keyword evidence="7" id="KW-0546">Nucleotide metabolism</keyword>
<evidence type="ECO:0000256" key="5">
    <source>
        <dbReference type="ARBA" id="ARBA00022840"/>
    </source>
</evidence>
<evidence type="ECO:0000256" key="7">
    <source>
        <dbReference type="ARBA" id="ARBA00023080"/>
    </source>
</evidence>
<keyword evidence="6" id="KW-0460">Magnesium</keyword>
<keyword evidence="4" id="KW-0547">Nucleotide-binding</keyword>
<keyword evidence="8" id="KW-0051">Antiviral defense</keyword>
<reference evidence="13 14" key="1">
    <citation type="submission" date="2017-06" db="EMBL/GenBank/DDBJ databases">
        <title>Azoarcus sp. TSNA42 complete genome sequence.</title>
        <authorList>
            <person name="Woo J.-H."/>
            <person name="Kim H.-S."/>
        </authorList>
    </citation>
    <scope>NUCLEOTIDE SEQUENCE [LARGE SCALE GENOMIC DNA]</scope>
    <source>
        <strain evidence="13 14">TSNA42</strain>
    </source>
</reference>
<dbReference type="Pfam" id="PF21654">
    <property type="entry name" value="DncV-like_NTFase"/>
    <property type="match status" value="1"/>
</dbReference>
<evidence type="ECO:0000259" key="12">
    <source>
        <dbReference type="Pfam" id="PF21654"/>
    </source>
</evidence>
<comment type="catalytic activity">
    <reaction evidence="10">
        <text>GTP + ATP = 3',3'-cGAMP + 2 diphosphate</text>
        <dbReference type="Rhea" id="RHEA:35647"/>
        <dbReference type="ChEBI" id="CHEBI:30616"/>
        <dbReference type="ChEBI" id="CHEBI:33019"/>
        <dbReference type="ChEBI" id="CHEBI:37565"/>
        <dbReference type="ChEBI" id="CHEBI:71501"/>
    </reaction>
    <physiologicalReaction direction="left-to-right" evidence="10">
        <dbReference type="Rhea" id="RHEA:35648"/>
    </physiologicalReaction>
</comment>
<keyword evidence="5" id="KW-0067">ATP-binding</keyword>
<feature type="region of interest" description="Disordered" evidence="11">
    <location>
        <begin position="26"/>
        <end position="57"/>
    </location>
</feature>
<dbReference type="AlphaFoldDB" id="A0A2U8H0L3"/>